<comment type="caution">
    <text evidence="1">The sequence shown here is derived from an EMBL/GenBank/DDBJ whole genome shotgun (WGS) entry which is preliminary data.</text>
</comment>
<proteinExistence type="predicted"/>
<evidence type="ECO:0000313" key="2">
    <source>
        <dbReference type="Proteomes" id="UP000320393"/>
    </source>
</evidence>
<accession>A0A537M072</accession>
<dbReference type="PANTHER" id="PTHR34861:SF10">
    <property type="entry name" value="CYCLASE"/>
    <property type="match status" value="1"/>
</dbReference>
<feature type="non-terminal residue" evidence="1">
    <location>
        <position position="137"/>
    </location>
</feature>
<protein>
    <submittedName>
        <fullName evidence="1">Cyclase family protein</fullName>
    </submittedName>
</protein>
<gene>
    <name evidence="1" type="ORF">E6H02_04870</name>
</gene>
<dbReference type="AlphaFoldDB" id="A0A537M072"/>
<dbReference type="EMBL" id="VBAM01000156">
    <property type="protein sequence ID" value="TMJ13616.1"/>
    <property type="molecule type" value="Genomic_DNA"/>
</dbReference>
<reference evidence="1 2" key="1">
    <citation type="journal article" date="2019" name="Nat. Microbiol.">
        <title>Mediterranean grassland soil C-N compound turnover is dependent on rainfall and depth, and is mediated by genomically divergent microorganisms.</title>
        <authorList>
            <person name="Diamond S."/>
            <person name="Andeer P.F."/>
            <person name="Li Z."/>
            <person name="Crits-Christoph A."/>
            <person name="Burstein D."/>
            <person name="Anantharaman K."/>
            <person name="Lane K.R."/>
            <person name="Thomas B.C."/>
            <person name="Pan C."/>
            <person name="Northen T.R."/>
            <person name="Banfield J.F."/>
        </authorList>
    </citation>
    <scope>NUCLEOTIDE SEQUENCE [LARGE SCALE GENOMIC DNA]</scope>
    <source>
        <strain evidence="1">NP_5</strain>
    </source>
</reference>
<name>A0A537M072_9BACT</name>
<organism evidence="1 2">
    <name type="scientific">Candidatus Segetimicrobium genomatis</name>
    <dbReference type="NCBI Taxonomy" id="2569760"/>
    <lineage>
        <taxon>Bacteria</taxon>
        <taxon>Bacillati</taxon>
        <taxon>Candidatus Sysuimicrobiota</taxon>
        <taxon>Candidatus Sysuimicrobiia</taxon>
        <taxon>Candidatus Sysuimicrobiales</taxon>
        <taxon>Candidatus Segetimicrobiaceae</taxon>
        <taxon>Candidatus Segetimicrobium</taxon>
    </lineage>
</organism>
<evidence type="ECO:0000313" key="1">
    <source>
        <dbReference type="EMBL" id="TMJ13616.1"/>
    </source>
</evidence>
<dbReference type="Proteomes" id="UP000320393">
    <property type="component" value="Unassembled WGS sequence"/>
</dbReference>
<dbReference type="PANTHER" id="PTHR34861">
    <property type="match status" value="1"/>
</dbReference>
<sequence length="137" mass="15351">MASPDRWWPSRYGADDELGTLNEITPAKVVAAARLVRTGTIHDLGRTLHANVPRFEGRFWHQTLVSSGHFINARRSRGGSGWGGNHLNWITELVTGTFQIGTQLDGLNHLQIGDQFYNGWRARDIVEEWGTSKLGIE</sequence>